<dbReference type="Proteomes" id="UP000664132">
    <property type="component" value="Unassembled WGS sequence"/>
</dbReference>
<evidence type="ECO:0000256" key="1">
    <source>
        <dbReference type="SAM" id="MobiDB-lite"/>
    </source>
</evidence>
<reference evidence="2" key="1">
    <citation type="submission" date="2021-02" db="EMBL/GenBank/DDBJ databases">
        <title>Genome sequence Cadophora malorum strain M34.</title>
        <authorList>
            <person name="Stefanovic E."/>
            <person name="Vu D."/>
            <person name="Scully C."/>
            <person name="Dijksterhuis J."/>
            <person name="Roader J."/>
            <person name="Houbraken J."/>
        </authorList>
    </citation>
    <scope>NUCLEOTIDE SEQUENCE</scope>
    <source>
        <strain evidence="2">M34</strain>
    </source>
</reference>
<gene>
    <name evidence="2" type="ORF">IFR04_005863</name>
</gene>
<evidence type="ECO:0000313" key="3">
    <source>
        <dbReference type="Proteomes" id="UP000664132"/>
    </source>
</evidence>
<dbReference type="OrthoDB" id="3562770at2759"/>
<feature type="compositionally biased region" description="Basic residues" evidence="1">
    <location>
        <begin position="373"/>
        <end position="393"/>
    </location>
</feature>
<feature type="region of interest" description="Disordered" evidence="1">
    <location>
        <begin position="171"/>
        <end position="198"/>
    </location>
</feature>
<sequence length="442" mass="50915">MPPPSVTSPFNYLVEQIKKDLRRAVTLCSEIKTNRHVGSYHAQLDSLQSALSGGESFVEAHYVTGLPGADSDNGDDIARMELSGYVREVDEIIQALSEIAYPPTHHPHDRRDHHYYSSSHHSLLFPSWDPHRHKALIDPHFHDLRSKWDTARDGISHTFADLKYRLDKKVKDEAKRKAERDKADKEKKDDKARCEKETEEAVRKVQDIADALQKKLDEEQKHQEKVRDRHERIEEHRDDQVERLVDHKLQEDPIQEIGRIADVMGHIQRVITPRSSHHGLQLSNFNNMGQLPGYCPYCQQSASSTCQCSSNNQYQGHSHRARSHSPIMIQNVIQEQVQDQDQDQDQDQELSDNGDPFTVESYYGDDNDQAVGFHHHDHSNARHHGLQHHRHSHPSYFPDAHNGGHALRHPERRPATIEYHGQPGLWVPFTSDVFGRASLPRR</sequence>
<comment type="caution">
    <text evidence="2">The sequence shown here is derived from an EMBL/GenBank/DDBJ whole genome shotgun (WGS) entry which is preliminary data.</text>
</comment>
<feature type="compositionally biased region" description="Acidic residues" evidence="1">
    <location>
        <begin position="338"/>
        <end position="352"/>
    </location>
</feature>
<keyword evidence="3" id="KW-1185">Reference proteome</keyword>
<evidence type="ECO:0000313" key="2">
    <source>
        <dbReference type="EMBL" id="KAG4420994.1"/>
    </source>
</evidence>
<dbReference type="AlphaFoldDB" id="A0A8H7TG71"/>
<name>A0A8H7TG71_9HELO</name>
<dbReference type="EMBL" id="JAFJYH010000073">
    <property type="protein sequence ID" value="KAG4420994.1"/>
    <property type="molecule type" value="Genomic_DNA"/>
</dbReference>
<accession>A0A8H7TG71</accession>
<organism evidence="2 3">
    <name type="scientific">Cadophora malorum</name>
    <dbReference type="NCBI Taxonomy" id="108018"/>
    <lineage>
        <taxon>Eukaryota</taxon>
        <taxon>Fungi</taxon>
        <taxon>Dikarya</taxon>
        <taxon>Ascomycota</taxon>
        <taxon>Pezizomycotina</taxon>
        <taxon>Leotiomycetes</taxon>
        <taxon>Helotiales</taxon>
        <taxon>Ploettnerulaceae</taxon>
        <taxon>Cadophora</taxon>
    </lineage>
</organism>
<feature type="region of interest" description="Disordered" evidence="1">
    <location>
        <begin position="336"/>
        <end position="393"/>
    </location>
</feature>
<proteinExistence type="predicted"/>
<protein>
    <submittedName>
        <fullName evidence="2">Uncharacterized protein</fullName>
    </submittedName>
</protein>